<keyword evidence="1" id="KW-0732">Signal</keyword>
<sequence length="609" mass="69562">MKKAILLTIAVSISVCCVNAQSVKYKDLFFLLDTKKYDDAEPFLRQFLKEDKNTEHPNANFQMAMVFQEKAKKNDVLRETDMLTAHIDSAIVFYRKALNYIDEKEVKRNDEYYLAYKRRDIRTGKFGVKLSDIQFDIEKKVEALNEQKNRVAEVVGYYSKMVESYEAAQKKFKAIFGINPTRKVLYLRADGNTLKDMDGLKADYIRAVENFDKYKSSMGKIPGAGYDQSLIKKEILDYKKDGQTPSDYLADIINFWDYGSWAERSVKIMKDEIFPLREKVVAYDRNLTALEEILLKDSSSVSDGLSELSPKLISDQLAQYDPEPLPVAVFALRNSDLRYKSLLIDHKGYKDSTDVLYQLDVLNNSLNALNAMDSIVNVLIGKNLIEESKNYQYYIDTQFEGIESFQSFVKSRLDYAIEQKRTKNTELENVIERSRWLINGNDSIPLFKLATITDGYAPLTIEEETTTGLYFSDKTGVQGYFAKVDNTRVPKIKVRFDLDEELFNKGNMDNISSKSIVDQSGHIYYVMLYAPQPEQEMYTAVISKIYSSDGLSWTKTVDLVAQPKSLGYDISSGDFIVEYDLNGQSETSSADGETLATSLVLDKKGNVKE</sequence>
<comment type="caution">
    <text evidence="2">The sequence shown here is derived from an EMBL/GenBank/DDBJ whole genome shotgun (WGS) entry which is preliminary data.</text>
</comment>
<dbReference type="InterPro" id="IPR011990">
    <property type="entry name" value="TPR-like_helical_dom_sf"/>
</dbReference>
<keyword evidence="3" id="KW-1185">Reference proteome</keyword>
<gene>
    <name evidence="2" type="ORF">JMN32_06020</name>
</gene>
<dbReference type="SUPFAM" id="SSF48452">
    <property type="entry name" value="TPR-like"/>
    <property type="match status" value="1"/>
</dbReference>
<evidence type="ECO:0000313" key="3">
    <source>
        <dbReference type="Proteomes" id="UP000614216"/>
    </source>
</evidence>
<dbReference type="RefSeq" id="WP_202855403.1">
    <property type="nucleotide sequence ID" value="NZ_JAEUGD010000019.1"/>
</dbReference>
<proteinExistence type="predicted"/>
<dbReference type="AlphaFoldDB" id="A0A937FU41"/>
<evidence type="ECO:0000313" key="2">
    <source>
        <dbReference type="EMBL" id="MBL6445854.1"/>
    </source>
</evidence>
<accession>A0A937FU41</accession>
<organism evidence="2 3">
    <name type="scientific">Fulvivirga marina</name>
    <dbReference type="NCBI Taxonomy" id="2494733"/>
    <lineage>
        <taxon>Bacteria</taxon>
        <taxon>Pseudomonadati</taxon>
        <taxon>Bacteroidota</taxon>
        <taxon>Cytophagia</taxon>
        <taxon>Cytophagales</taxon>
        <taxon>Fulvivirgaceae</taxon>
        <taxon>Fulvivirga</taxon>
    </lineage>
</organism>
<evidence type="ECO:0000256" key="1">
    <source>
        <dbReference type="SAM" id="SignalP"/>
    </source>
</evidence>
<feature type="chain" id="PRO_5036746495" evidence="1">
    <location>
        <begin position="21"/>
        <end position="609"/>
    </location>
</feature>
<protein>
    <submittedName>
        <fullName evidence="2">Uncharacterized protein</fullName>
    </submittedName>
</protein>
<name>A0A937FU41_9BACT</name>
<dbReference type="EMBL" id="JAEUGD010000019">
    <property type="protein sequence ID" value="MBL6445854.1"/>
    <property type="molecule type" value="Genomic_DNA"/>
</dbReference>
<reference evidence="2" key="1">
    <citation type="submission" date="2021-01" db="EMBL/GenBank/DDBJ databases">
        <title>Fulvivirga kasyanovii gen. nov., sp nov., a novel member of the phylum Bacteroidetes isolated from seawater in a mussel farm.</title>
        <authorList>
            <person name="Zhao L.-H."/>
            <person name="Wang Z.-J."/>
        </authorList>
    </citation>
    <scope>NUCLEOTIDE SEQUENCE</scope>
    <source>
        <strain evidence="2">29W222</strain>
    </source>
</reference>
<feature type="signal peptide" evidence="1">
    <location>
        <begin position="1"/>
        <end position="20"/>
    </location>
</feature>
<dbReference type="Proteomes" id="UP000614216">
    <property type="component" value="Unassembled WGS sequence"/>
</dbReference>